<keyword evidence="5" id="KW-1185">Reference proteome</keyword>
<feature type="domain" description="Bacterial surface antigen (D15)" evidence="3">
    <location>
        <begin position="2"/>
        <end position="98"/>
    </location>
</feature>
<proteinExistence type="predicted"/>
<evidence type="ECO:0000256" key="2">
    <source>
        <dbReference type="ARBA" id="ARBA00023136"/>
    </source>
</evidence>
<dbReference type="GO" id="GO:0019867">
    <property type="term" value="C:outer membrane"/>
    <property type="evidence" value="ECO:0007669"/>
    <property type="project" value="InterPro"/>
</dbReference>
<evidence type="ECO:0000313" key="5">
    <source>
        <dbReference type="Proteomes" id="UP000299102"/>
    </source>
</evidence>
<name>A0A4C1X4Y8_EUMVA</name>
<gene>
    <name evidence="4" type="primary">samm50a</name>
    <name evidence="4" type="ORF">EVAR_27387_1</name>
</gene>
<dbReference type="Gene3D" id="2.40.160.50">
    <property type="entry name" value="membrane protein fhac: a member of the omp85/tpsb transporter family"/>
    <property type="match status" value="1"/>
</dbReference>
<organism evidence="4 5">
    <name type="scientific">Eumeta variegata</name>
    <name type="common">Bagworm moth</name>
    <name type="synonym">Eumeta japonica</name>
    <dbReference type="NCBI Taxonomy" id="151549"/>
    <lineage>
        <taxon>Eukaryota</taxon>
        <taxon>Metazoa</taxon>
        <taxon>Ecdysozoa</taxon>
        <taxon>Arthropoda</taxon>
        <taxon>Hexapoda</taxon>
        <taxon>Insecta</taxon>
        <taxon>Pterygota</taxon>
        <taxon>Neoptera</taxon>
        <taxon>Endopterygota</taxon>
        <taxon>Lepidoptera</taxon>
        <taxon>Glossata</taxon>
        <taxon>Ditrysia</taxon>
        <taxon>Tineoidea</taxon>
        <taxon>Psychidae</taxon>
        <taxon>Oiketicinae</taxon>
        <taxon>Eumeta</taxon>
    </lineage>
</organism>
<dbReference type="OrthoDB" id="1724197at2759"/>
<comment type="subcellular location">
    <subcellularLocation>
        <location evidence="1">Membrane</location>
    </subcellularLocation>
</comment>
<comment type="caution">
    <text evidence="4">The sequence shown here is derived from an EMBL/GenBank/DDBJ whole genome shotgun (WGS) entry which is preliminary data.</text>
</comment>
<evidence type="ECO:0000259" key="3">
    <source>
        <dbReference type="Pfam" id="PF01103"/>
    </source>
</evidence>
<protein>
    <submittedName>
        <fullName evidence="4">Sorting and assembly machinery component 50 homolog A</fullName>
    </submittedName>
</protein>
<sequence>MYWAVGAHIYTPLPFRPGHGGLGELFRAHAFVNAGSLAPPDAPLTDELVRTARVAAGAGVALRLGRTARLELNYAIPLRALPDDRTASGLQFGVGVHFL</sequence>
<evidence type="ECO:0000313" key="4">
    <source>
        <dbReference type="EMBL" id="GBP57357.1"/>
    </source>
</evidence>
<dbReference type="EMBL" id="BGZK01000714">
    <property type="protein sequence ID" value="GBP57357.1"/>
    <property type="molecule type" value="Genomic_DNA"/>
</dbReference>
<dbReference type="InterPro" id="IPR000184">
    <property type="entry name" value="Bac_surfAg_D15"/>
</dbReference>
<evidence type="ECO:0000256" key="1">
    <source>
        <dbReference type="ARBA" id="ARBA00004370"/>
    </source>
</evidence>
<reference evidence="4 5" key="1">
    <citation type="journal article" date="2019" name="Commun. Biol.">
        <title>The bagworm genome reveals a unique fibroin gene that provides high tensile strength.</title>
        <authorList>
            <person name="Kono N."/>
            <person name="Nakamura H."/>
            <person name="Ohtoshi R."/>
            <person name="Tomita M."/>
            <person name="Numata K."/>
            <person name="Arakawa K."/>
        </authorList>
    </citation>
    <scope>NUCLEOTIDE SEQUENCE [LARGE SCALE GENOMIC DNA]</scope>
</reference>
<dbReference type="AlphaFoldDB" id="A0A4C1X4Y8"/>
<dbReference type="STRING" id="151549.A0A4C1X4Y8"/>
<accession>A0A4C1X4Y8</accession>
<dbReference type="Proteomes" id="UP000299102">
    <property type="component" value="Unassembled WGS sequence"/>
</dbReference>
<keyword evidence="2" id="KW-0472">Membrane</keyword>
<dbReference type="Pfam" id="PF01103">
    <property type="entry name" value="Omp85"/>
    <property type="match status" value="1"/>
</dbReference>